<dbReference type="NCBIfam" id="TIGR00182">
    <property type="entry name" value="plsX"/>
    <property type="match status" value="1"/>
</dbReference>
<keyword evidence="7 10" id="KW-1208">Phospholipid metabolism</keyword>
<dbReference type="GO" id="GO:0043811">
    <property type="term" value="F:phosphate:acyl-[acyl carrier protein] acyltransferase activity"/>
    <property type="evidence" value="ECO:0007669"/>
    <property type="project" value="UniProtKB-UniRule"/>
</dbReference>
<evidence type="ECO:0000313" key="12">
    <source>
        <dbReference type="Proteomes" id="UP000004263"/>
    </source>
</evidence>
<evidence type="ECO:0000256" key="7">
    <source>
        <dbReference type="ARBA" id="ARBA00023264"/>
    </source>
</evidence>
<comment type="subcellular location">
    <subcellularLocation>
        <location evidence="10">Cytoplasm</location>
    </subcellularLocation>
    <text evidence="10">Associated with the membrane possibly through PlsY.</text>
</comment>
<evidence type="ECO:0000256" key="8">
    <source>
        <dbReference type="ARBA" id="ARBA00024069"/>
    </source>
</evidence>
<dbReference type="UniPathway" id="UPA00085"/>
<dbReference type="GO" id="GO:0008654">
    <property type="term" value="P:phospholipid biosynthetic process"/>
    <property type="evidence" value="ECO:0007669"/>
    <property type="project" value="UniProtKB-KW"/>
</dbReference>
<dbReference type="Gene3D" id="3.40.718.10">
    <property type="entry name" value="Isopropylmalate Dehydrogenase"/>
    <property type="match status" value="1"/>
</dbReference>
<keyword evidence="12" id="KW-1185">Reference proteome</keyword>
<dbReference type="GO" id="GO:0006633">
    <property type="term" value="P:fatty acid biosynthetic process"/>
    <property type="evidence" value="ECO:0007669"/>
    <property type="project" value="UniProtKB-UniRule"/>
</dbReference>
<evidence type="ECO:0000256" key="10">
    <source>
        <dbReference type="HAMAP-Rule" id="MF_00019"/>
    </source>
</evidence>
<comment type="catalytic activity">
    <reaction evidence="1 10">
        <text>a fatty acyl-[ACP] + phosphate = an acyl phosphate + holo-[ACP]</text>
        <dbReference type="Rhea" id="RHEA:42292"/>
        <dbReference type="Rhea" id="RHEA-COMP:9685"/>
        <dbReference type="Rhea" id="RHEA-COMP:14125"/>
        <dbReference type="ChEBI" id="CHEBI:43474"/>
        <dbReference type="ChEBI" id="CHEBI:59918"/>
        <dbReference type="ChEBI" id="CHEBI:64479"/>
        <dbReference type="ChEBI" id="CHEBI:138651"/>
        <dbReference type="EC" id="2.3.1.274"/>
    </reaction>
</comment>
<dbReference type="InterPro" id="IPR012281">
    <property type="entry name" value="Phospholipid_synth_PlsX-like"/>
</dbReference>
<keyword evidence="5 10" id="KW-0443">Lipid metabolism</keyword>
<dbReference type="RefSeq" id="WP_007017711.1">
    <property type="nucleotide sequence ID" value="NZ_CH724114.1"/>
</dbReference>
<evidence type="ECO:0000256" key="1">
    <source>
        <dbReference type="ARBA" id="ARBA00001232"/>
    </source>
</evidence>
<organism evidence="11 12">
    <name type="scientific">Bermanella marisrubri</name>
    <dbReference type="NCBI Taxonomy" id="207949"/>
    <lineage>
        <taxon>Bacteria</taxon>
        <taxon>Pseudomonadati</taxon>
        <taxon>Pseudomonadota</taxon>
        <taxon>Gammaproteobacteria</taxon>
        <taxon>Oceanospirillales</taxon>
        <taxon>Oceanospirillaceae</taxon>
        <taxon>Bermanella</taxon>
    </lineage>
</organism>
<keyword evidence="6 10" id="KW-0594">Phospholipid biosynthesis</keyword>
<dbReference type="HAMAP" id="MF_00019">
    <property type="entry name" value="PlsX"/>
    <property type="match status" value="1"/>
</dbReference>
<keyword evidence="2 10" id="KW-0963">Cytoplasm</keyword>
<dbReference type="PANTHER" id="PTHR30100:SF1">
    <property type="entry name" value="PHOSPHATE ACYLTRANSFERASE"/>
    <property type="match status" value="1"/>
</dbReference>
<dbReference type="STRING" id="207949.RED65_01165"/>
<dbReference type="Pfam" id="PF02504">
    <property type="entry name" value="FA_synthesis"/>
    <property type="match status" value="1"/>
</dbReference>
<evidence type="ECO:0000256" key="6">
    <source>
        <dbReference type="ARBA" id="ARBA00023209"/>
    </source>
</evidence>
<comment type="caution">
    <text evidence="11">The sequence shown here is derived from an EMBL/GenBank/DDBJ whole genome shotgun (WGS) entry which is preliminary data.</text>
</comment>
<comment type="pathway">
    <text evidence="10">Lipid metabolism; phospholipid metabolism.</text>
</comment>
<dbReference type="InterPro" id="IPR003664">
    <property type="entry name" value="FA_synthesis"/>
</dbReference>
<keyword evidence="3 10" id="KW-0444">Lipid biosynthesis</keyword>
<comment type="function">
    <text evidence="10">Catalyzes the reversible formation of acyl-phosphate (acyl-PO(4)) from acyl-[acyl-carrier-protein] (acyl-ACP). This enzyme utilizes acyl-ACP as fatty acyl donor, but not acyl-CoA.</text>
</comment>
<comment type="similarity">
    <text evidence="10">Belongs to the PlsX family.</text>
</comment>
<dbReference type="OrthoDB" id="9806408at2"/>
<proteinExistence type="inferred from homology"/>
<protein>
    <recommendedName>
        <fullName evidence="8 10">Phosphate acyltransferase</fullName>
        <ecNumber evidence="8 10">2.3.1.274</ecNumber>
    </recommendedName>
    <alternativeName>
        <fullName evidence="10">Acyl-ACP phosphotransacylase</fullName>
    </alternativeName>
    <alternativeName>
        <fullName evidence="10">Acyl-[acyl-carrier-protein]--phosphate acyltransferase</fullName>
    </alternativeName>
    <alternativeName>
        <fullName evidence="10">Phosphate-acyl-ACP acyltransferase</fullName>
    </alternativeName>
</protein>
<dbReference type="EC" id="2.3.1.274" evidence="8 10"/>
<dbReference type="AlphaFoldDB" id="Q1N4V1"/>
<dbReference type="SUPFAM" id="SSF53659">
    <property type="entry name" value="Isocitrate/Isopropylmalate dehydrogenase-like"/>
    <property type="match status" value="1"/>
</dbReference>
<evidence type="ECO:0000256" key="2">
    <source>
        <dbReference type="ARBA" id="ARBA00022490"/>
    </source>
</evidence>
<keyword evidence="4 10" id="KW-0808">Transferase</keyword>
<accession>Q1N4V1</accession>
<evidence type="ECO:0000256" key="9">
    <source>
        <dbReference type="ARBA" id="ARBA00046608"/>
    </source>
</evidence>
<sequence length="332" mass="35689">MVTIAVDAMGGDFGPRVTVPAVLSVLSHHPQLQILLFGDRAKIDPVLDQFDTCSRLQLVHTEQAISCADSVSNSLRKRESSMRLALDAVHDGKASGMVSAGNTGALVANSRYVLKTLLGIDRPALIASIPNAKGHSYLMDLGANLECDSDNLCQFAIMGSAFAEAMDGKPNPTVALLNIGSEEIKGNEEIRLANAHLKSSESVHYIGYVEGDDLFTGTADVVVANGFTGNVALKTSEGLLLYVVQMIRTVFEKNWYGRIIGALALPILEKLQKEFEPELKNGGVLLGVQGVVVKSHGKADERAFQGAIEKALTLHEQALLEKVSRRIEQDVI</sequence>
<dbReference type="Proteomes" id="UP000004263">
    <property type="component" value="Unassembled WGS sequence"/>
</dbReference>
<reference evidence="11 12" key="1">
    <citation type="submission" date="2006-03" db="EMBL/GenBank/DDBJ databases">
        <authorList>
            <person name="Pinhassi J."/>
            <person name="Pedros-Alio C."/>
            <person name="Ferriera S."/>
            <person name="Johnson J."/>
            <person name="Kravitz S."/>
            <person name="Halpern A."/>
            <person name="Remington K."/>
            <person name="Beeson K."/>
            <person name="Tran B."/>
            <person name="Rogers Y.-H."/>
            <person name="Friedman R."/>
            <person name="Venter J.C."/>
        </authorList>
    </citation>
    <scope>NUCLEOTIDE SEQUENCE [LARGE SCALE GENOMIC DNA]</scope>
    <source>
        <strain evidence="11 12">RED65</strain>
    </source>
</reference>
<evidence type="ECO:0000256" key="3">
    <source>
        <dbReference type="ARBA" id="ARBA00022516"/>
    </source>
</evidence>
<dbReference type="PANTHER" id="PTHR30100">
    <property type="entry name" value="FATTY ACID/PHOSPHOLIPID SYNTHESIS PROTEIN PLSX"/>
    <property type="match status" value="1"/>
</dbReference>
<gene>
    <name evidence="10" type="primary">plsX</name>
    <name evidence="11" type="ORF">RED65_01165</name>
</gene>
<dbReference type="GO" id="GO:0005737">
    <property type="term" value="C:cytoplasm"/>
    <property type="evidence" value="ECO:0007669"/>
    <property type="project" value="UniProtKB-SubCell"/>
</dbReference>
<evidence type="ECO:0000256" key="4">
    <source>
        <dbReference type="ARBA" id="ARBA00022679"/>
    </source>
</evidence>
<dbReference type="EMBL" id="AAQH01000002">
    <property type="protein sequence ID" value="EAT13327.1"/>
    <property type="molecule type" value="Genomic_DNA"/>
</dbReference>
<dbReference type="PIRSF" id="PIRSF002465">
    <property type="entry name" value="Phsphlp_syn_PlsX"/>
    <property type="match status" value="1"/>
</dbReference>
<dbReference type="HOGENOM" id="CLU_039379_1_0_6"/>
<name>Q1N4V1_9GAMM</name>
<evidence type="ECO:0000313" key="11">
    <source>
        <dbReference type="EMBL" id="EAT13327.1"/>
    </source>
</evidence>
<evidence type="ECO:0000256" key="5">
    <source>
        <dbReference type="ARBA" id="ARBA00023098"/>
    </source>
</evidence>
<comment type="subunit">
    <text evidence="9 10">Homodimer. Probably interacts with PlsY.</text>
</comment>